<keyword evidence="5" id="KW-0963">Cytoplasm</keyword>
<dbReference type="Pfam" id="PF00183">
    <property type="entry name" value="HSP90"/>
    <property type="match status" value="1"/>
</dbReference>
<comment type="caution">
    <text evidence="5">Lacks conserved residue(s) required for the propagation of feature annotation.</text>
</comment>
<keyword evidence="7" id="KW-1185">Reference proteome</keyword>
<feature type="region of interest" description="C" evidence="5">
    <location>
        <begin position="545"/>
        <end position="630"/>
    </location>
</feature>
<dbReference type="PRINTS" id="PR00775">
    <property type="entry name" value="HEATSHOCK90"/>
</dbReference>
<dbReference type="PIRSF" id="PIRSF002583">
    <property type="entry name" value="Hsp90"/>
    <property type="match status" value="1"/>
</dbReference>
<dbReference type="InterPro" id="IPR036890">
    <property type="entry name" value="HATPase_C_sf"/>
</dbReference>
<dbReference type="Gene3D" id="3.30.230.80">
    <property type="match status" value="1"/>
</dbReference>
<comment type="subunit">
    <text evidence="5">Homodimer.</text>
</comment>
<comment type="function">
    <text evidence="5">Molecular chaperone. Has ATPase activity.</text>
</comment>
<dbReference type="SUPFAM" id="SSF54211">
    <property type="entry name" value="Ribosomal protein S5 domain 2-like"/>
    <property type="match status" value="1"/>
</dbReference>
<dbReference type="EMBL" id="JARXIC010000002">
    <property type="protein sequence ID" value="MDQ8193099.1"/>
    <property type="molecule type" value="Genomic_DNA"/>
</dbReference>
<dbReference type="SUPFAM" id="SSF110942">
    <property type="entry name" value="HSP90 C-terminal domain"/>
    <property type="match status" value="1"/>
</dbReference>
<comment type="caution">
    <text evidence="6">The sequence shown here is derived from an EMBL/GenBank/DDBJ whole genome shotgun (WGS) entry which is preliminary data.</text>
</comment>
<keyword evidence="5" id="KW-0346">Stress response</keyword>
<dbReference type="Gene3D" id="3.40.50.11260">
    <property type="match status" value="1"/>
</dbReference>
<keyword evidence="4 5" id="KW-0143">Chaperone</keyword>
<proteinExistence type="inferred from homology"/>
<dbReference type="PANTHER" id="PTHR11528">
    <property type="entry name" value="HEAT SHOCK PROTEIN 90 FAMILY MEMBER"/>
    <property type="match status" value="1"/>
</dbReference>
<dbReference type="NCBIfam" id="NF003555">
    <property type="entry name" value="PRK05218.1"/>
    <property type="match status" value="1"/>
</dbReference>
<evidence type="ECO:0000256" key="5">
    <source>
        <dbReference type="HAMAP-Rule" id="MF_00505"/>
    </source>
</evidence>
<dbReference type="CDD" id="cd16927">
    <property type="entry name" value="HATPase_Hsp90-like"/>
    <property type="match status" value="1"/>
</dbReference>
<feature type="region of interest" description="A; substrate-binding" evidence="5">
    <location>
        <begin position="1"/>
        <end position="327"/>
    </location>
</feature>
<dbReference type="RefSeq" id="WP_308983608.1">
    <property type="nucleotide sequence ID" value="NZ_JARXIC010000002.1"/>
</dbReference>
<dbReference type="InterPro" id="IPR037196">
    <property type="entry name" value="HSP90_C"/>
</dbReference>
<evidence type="ECO:0000313" key="6">
    <source>
        <dbReference type="EMBL" id="MDQ8193099.1"/>
    </source>
</evidence>
<comment type="subcellular location">
    <subcellularLocation>
        <location evidence="5">Cytoplasm</location>
    </subcellularLocation>
</comment>
<keyword evidence="2 5" id="KW-0547">Nucleotide-binding</keyword>
<evidence type="ECO:0000256" key="3">
    <source>
        <dbReference type="ARBA" id="ARBA00022840"/>
    </source>
</evidence>
<dbReference type="Pfam" id="PF13589">
    <property type="entry name" value="HATPase_c_3"/>
    <property type="match status" value="1"/>
</dbReference>
<dbReference type="SUPFAM" id="SSF55874">
    <property type="entry name" value="ATPase domain of HSP90 chaperone/DNA topoisomerase II/histidine kinase"/>
    <property type="match status" value="1"/>
</dbReference>
<reference evidence="6 7" key="1">
    <citation type="submission" date="2023-04" db="EMBL/GenBank/DDBJ databases">
        <title>A novel bacteria isolated from coastal sediment.</title>
        <authorList>
            <person name="Liu X.-J."/>
            <person name="Du Z.-J."/>
        </authorList>
    </citation>
    <scope>NUCLEOTIDE SEQUENCE [LARGE SCALE GENOMIC DNA]</scope>
    <source>
        <strain evidence="6 7">SDUM461004</strain>
    </source>
</reference>
<dbReference type="Gene3D" id="1.20.120.790">
    <property type="entry name" value="Heat shock protein 90, C-terminal domain"/>
    <property type="match status" value="1"/>
</dbReference>
<sequence>MTTKAPERHEFQAEVKQVLDIVVHSLYTDKEIFVRELVSNASDATEKLRHTQVAEKDADIFDADLDLEIQVTSDEEAGEITIRDFGIGMTHDELIENLGTIAHSGSKAFLNALKESGERNDNLIGQFGVGFYSVFMVADSVKVYTRSWKKEGGCYCWSSDGSGAYEIEQVEGERRGTRIVISLKDEYKDFAKKNRIEEIIKKYSAFVQFPVKVDGEKLNTIGAIWLKSKNDVTEEEYKDFYKFQAKAFDEPRFWLHFNADAPLEINALLYAPTENMEGFGFGRMEPGVGLYCRKVLIDSEPKNLLPDWLRFVRGVVDSADLPLNISRESMQDSSLIQKLNKVITKRFLKTLEEKAKKEPEVYNEFWSSFGLFLKEGVTTDFTHRDQLLKLLRYESSYTEAGTTTSLADYLSRAPEGQKEIYYLFGPSREAIESGPYIEAFKARNIEVLYLYEPIDEFVMNHARAFEEKNFVSADNDEIDLDAIAPETDTDKGEALEASASEALCSFIKEKLGEEVSEVSASERLVGSPAMIVNADKQMTAQMRKMMKAMQQKAGGPEMPGMGGEPPVKLQINPRHALVKNLAALHASNGELAGLICQQLLDNARIAAGLLEDPSKMVQRNYQILEQLSSK</sequence>
<dbReference type="HAMAP" id="MF_00505">
    <property type="entry name" value="HSP90"/>
    <property type="match status" value="1"/>
</dbReference>
<keyword evidence="3 5" id="KW-0067">ATP-binding</keyword>
<evidence type="ECO:0000313" key="7">
    <source>
        <dbReference type="Proteomes" id="UP001243717"/>
    </source>
</evidence>
<name>A0ABU1AEZ2_9BACT</name>
<dbReference type="Gene3D" id="3.30.565.10">
    <property type="entry name" value="Histidine kinase-like ATPase, C-terminal domain"/>
    <property type="match status" value="1"/>
</dbReference>
<evidence type="ECO:0000256" key="2">
    <source>
        <dbReference type="ARBA" id="ARBA00022741"/>
    </source>
</evidence>
<organism evidence="6 7">
    <name type="scientific">Thalassobacterium sedimentorum</name>
    <dbReference type="NCBI Taxonomy" id="3041258"/>
    <lineage>
        <taxon>Bacteria</taxon>
        <taxon>Pseudomonadati</taxon>
        <taxon>Verrucomicrobiota</taxon>
        <taxon>Opitutia</taxon>
        <taxon>Puniceicoccales</taxon>
        <taxon>Coraliomargaritaceae</taxon>
        <taxon>Thalassobacterium</taxon>
    </lineage>
</organism>
<evidence type="ECO:0000256" key="1">
    <source>
        <dbReference type="ARBA" id="ARBA00008239"/>
    </source>
</evidence>
<gene>
    <name evidence="5 6" type="primary">htpG</name>
    <name evidence="6" type="ORF">QEH59_01585</name>
</gene>
<dbReference type="Proteomes" id="UP001243717">
    <property type="component" value="Unassembled WGS sequence"/>
</dbReference>
<dbReference type="InterPro" id="IPR020575">
    <property type="entry name" value="Hsp90_N"/>
</dbReference>
<accession>A0ABU1AEZ2</accession>
<comment type="similarity">
    <text evidence="1 5">Belongs to the heat shock protein 90 family.</text>
</comment>
<protein>
    <recommendedName>
        <fullName evidence="5">Chaperone protein HtpG</fullName>
    </recommendedName>
    <alternativeName>
        <fullName evidence="5">Heat shock protein HtpG</fullName>
    </alternativeName>
    <alternativeName>
        <fullName evidence="5">High temperature protein G</fullName>
    </alternativeName>
</protein>
<evidence type="ECO:0000256" key="4">
    <source>
        <dbReference type="ARBA" id="ARBA00023186"/>
    </source>
</evidence>
<dbReference type="InterPro" id="IPR020568">
    <property type="entry name" value="Ribosomal_Su5_D2-typ_SF"/>
</dbReference>
<dbReference type="InterPro" id="IPR001404">
    <property type="entry name" value="Hsp90_fam"/>
</dbReference>